<dbReference type="EMBL" id="VZOL01000962">
    <property type="protein sequence ID" value="KAB0645200.1"/>
    <property type="molecule type" value="Genomic_DNA"/>
</dbReference>
<evidence type="ECO:0000256" key="1">
    <source>
        <dbReference type="SAM" id="MobiDB-lite"/>
    </source>
</evidence>
<dbReference type="AlphaFoldDB" id="A0A6L3N687"/>
<reference evidence="2 3" key="1">
    <citation type="submission" date="2019-09" db="EMBL/GenBank/DDBJ databases">
        <title>Draft genome sequences of 48 bacterial type strains from the CCUG.</title>
        <authorList>
            <person name="Tunovic T."/>
            <person name="Pineiro-Iglesias B."/>
            <person name="Unosson C."/>
            <person name="Inganas E."/>
            <person name="Ohlen M."/>
            <person name="Cardew S."/>
            <person name="Jensie-Markopoulos S."/>
            <person name="Salva-Serra F."/>
            <person name="Jaen-Luchoro D."/>
            <person name="Karlsson R."/>
            <person name="Svensson-Stadler L."/>
            <person name="Chun J."/>
            <person name="Moore E."/>
        </authorList>
    </citation>
    <scope>NUCLEOTIDE SEQUENCE [LARGE SCALE GENOMIC DNA]</scope>
    <source>
        <strain evidence="2 3">CCUG 65687</strain>
    </source>
</reference>
<name>A0A6L3N687_9BURK</name>
<dbReference type="Proteomes" id="UP000473571">
    <property type="component" value="Unassembled WGS sequence"/>
</dbReference>
<organism evidence="2 3">
    <name type="scientific">Burkholderia territorii</name>
    <dbReference type="NCBI Taxonomy" id="1503055"/>
    <lineage>
        <taxon>Bacteria</taxon>
        <taxon>Pseudomonadati</taxon>
        <taxon>Pseudomonadota</taxon>
        <taxon>Betaproteobacteria</taxon>
        <taxon>Burkholderiales</taxon>
        <taxon>Burkholderiaceae</taxon>
        <taxon>Burkholderia</taxon>
        <taxon>Burkholderia cepacia complex</taxon>
    </lineage>
</organism>
<feature type="compositionally biased region" description="Low complexity" evidence="1">
    <location>
        <begin position="9"/>
        <end position="33"/>
    </location>
</feature>
<feature type="non-terminal residue" evidence="2">
    <location>
        <position position="33"/>
    </location>
</feature>
<accession>A0A6L3N687</accession>
<sequence length="33" mass="3125">MTRRTSLNGAAAVGSPDAAAADGAAPCRPRAAA</sequence>
<evidence type="ECO:0000313" key="3">
    <source>
        <dbReference type="Proteomes" id="UP000473571"/>
    </source>
</evidence>
<evidence type="ECO:0000313" key="2">
    <source>
        <dbReference type="EMBL" id="KAB0645200.1"/>
    </source>
</evidence>
<protein>
    <submittedName>
        <fullName evidence="2">TRAP transporter small permease</fullName>
    </submittedName>
</protein>
<feature type="region of interest" description="Disordered" evidence="1">
    <location>
        <begin position="1"/>
        <end position="33"/>
    </location>
</feature>
<gene>
    <name evidence="2" type="ORF">F7R13_32330</name>
</gene>
<proteinExistence type="predicted"/>
<comment type="caution">
    <text evidence="2">The sequence shown here is derived from an EMBL/GenBank/DDBJ whole genome shotgun (WGS) entry which is preliminary data.</text>
</comment>